<protein>
    <recommendedName>
        <fullName evidence="2">DUF4390 domain-containing protein</fullName>
    </recommendedName>
</protein>
<proteinExistence type="predicted"/>
<evidence type="ECO:0000313" key="1">
    <source>
        <dbReference type="EMBL" id="KKN41264.1"/>
    </source>
</evidence>
<comment type="caution">
    <text evidence="1">The sequence shown here is derived from an EMBL/GenBank/DDBJ whole genome shotgun (WGS) entry which is preliminary data.</text>
</comment>
<accession>A0A0F9QFI9</accession>
<name>A0A0F9QFI9_9ZZZZ</name>
<dbReference type="EMBL" id="LAZR01001658">
    <property type="protein sequence ID" value="KKN41264.1"/>
    <property type="molecule type" value="Genomic_DNA"/>
</dbReference>
<evidence type="ECO:0008006" key="2">
    <source>
        <dbReference type="Google" id="ProtNLM"/>
    </source>
</evidence>
<gene>
    <name evidence="1" type="ORF">LCGC14_0725130</name>
</gene>
<sequence length="151" mass="17279">MSAKARILTAVAVLGFFVFSAEWAITRNFDIDVVGYDVKIHDGTDWLVAYLEFRNGTPFIAREVVIHTRHFDGESWLDWLHGTSAEDALPGEIRQVRWVYSTRANPEQYLGLVAEQSGLSNSDLPPMQFEVKLRWTIFGMFRRSASRVINL</sequence>
<dbReference type="AlphaFoldDB" id="A0A0F9QFI9"/>
<reference evidence="1" key="1">
    <citation type="journal article" date="2015" name="Nature">
        <title>Complex archaea that bridge the gap between prokaryotes and eukaryotes.</title>
        <authorList>
            <person name="Spang A."/>
            <person name="Saw J.H."/>
            <person name="Jorgensen S.L."/>
            <person name="Zaremba-Niedzwiedzka K."/>
            <person name="Martijn J."/>
            <person name="Lind A.E."/>
            <person name="van Eijk R."/>
            <person name="Schleper C."/>
            <person name="Guy L."/>
            <person name="Ettema T.J."/>
        </authorList>
    </citation>
    <scope>NUCLEOTIDE SEQUENCE</scope>
</reference>
<organism evidence="1">
    <name type="scientific">marine sediment metagenome</name>
    <dbReference type="NCBI Taxonomy" id="412755"/>
    <lineage>
        <taxon>unclassified sequences</taxon>
        <taxon>metagenomes</taxon>
        <taxon>ecological metagenomes</taxon>
    </lineage>
</organism>